<evidence type="ECO:0000256" key="3">
    <source>
        <dbReference type="ARBA" id="ARBA00022833"/>
    </source>
</evidence>
<dbReference type="PROSITE" id="PS00518">
    <property type="entry name" value="ZF_RING_1"/>
    <property type="match status" value="1"/>
</dbReference>
<keyword evidence="2" id="KW-0863">Zinc-finger</keyword>
<organism evidence="4 5">
    <name type="scientific">Mesorhabditis belari</name>
    <dbReference type="NCBI Taxonomy" id="2138241"/>
    <lineage>
        <taxon>Eukaryota</taxon>
        <taxon>Metazoa</taxon>
        <taxon>Ecdysozoa</taxon>
        <taxon>Nematoda</taxon>
        <taxon>Chromadorea</taxon>
        <taxon>Rhabditida</taxon>
        <taxon>Rhabditina</taxon>
        <taxon>Rhabditomorpha</taxon>
        <taxon>Rhabditoidea</taxon>
        <taxon>Rhabditidae</taxon>
        <taxon>Mesorhabditinae</taxon>
        <taxon>Mesorhabditis</taxon>
    </lineage>
</organism>
<name>A0AAF3FBQ2_9BILA</name>
<reference evidence="5" key="1">
    <citation type="submission" date="2024-02" db="UniProtKB">
        <authorList>
            <consortium name="WormBaseParasite"/>
        </authorList>
    </citation>
    <scope>IDENTIFICATION</scope>
</reference>
<keyword evidence="4" id="KW-1185">Reference proteome</keyword>
<dbReference type="WBParaSite" id="MBELARI_LOCUS4356">
    <property type="protein sequence ID" value="MBELARI_LOCUS4356"/>
    <property type="gene ID" value="MBELARI_LOCUS4356"/>
</dbReference>
<protein>
    <submittedName>
        <fullName evidence="5">Uncharacterized protein</fullName>
    </submittedName>
</protein>
<keyword evidence="3" id="KW-0862">Zinc</keyword>
<evidence type="ECO:0000313" key="5">
    <source>
        <dbReference type="WBParaSite" id="MBELARI_LOCUS4356"/>
    </source>
</evidence>
<evidence type="ECO:0000256" key="1">
    <source>
        <dbReference type="ARBA" id="ARBA00022723"/>
    </source>
</evidence>
<dbReference type="Proteomes" id="UP000887575">
    <property type="component" value="Unassembled WGS sequence"/>
</dbReference>
<dbReference type="GO" id="GO:0008270">
    <property type="term" value="F:zinc ion binding"/>
    <property type="evidence" value="ECO:0007669"/>
    <property type="project" value="UniProtKB-KW"/>
</dbReference>
<evidence type="ECO:0000313" key="4">
    <source>
        <dbReference type="Proteomes" id="UP000887575"/>
    </source>
</evidence>
<dbReference type="AlphaFoldDB" id="A0AAF3FBQ2"/>
<dbReference type="InterPro" id="IPR017907">
    <property type="entry name" value="Znf_RING_CS"/>
</dbReference>
<dbReference type="InterPro" id="IPR013083">
    <property type="entry name" value="Znf_RING/FYVE/PHD"/>
</dbReference>
<accession>A0AAF3FBQ2</accession>
<evidence type="ECO:0000256" key="2">
    <source>
        <dbReference type="ARBA" id="ARBA00022771"/>
    </source>
</evidence>
<dbReference type="Gene3D" id="3.30.40.10">
    <property type="entry name" value="Zinc/RING finger domain, C3HC4 (zinc finger)"/>
    <property type="match status" value="1"/>
</dbReference>
<proteinExistence type="predicted"/>
<dbReference type="SUPFAM" id="SSF57850">
    <property type="entry name" value="RING/U-box"/>
    <property type="match status" value="1"/>
</dbReference>
<keyword evidence="1" id="KW-0479">Metal-binding</keyword>
<sequence>MPAILDIEEKFRCKSYRHGAFLCLGLARVAMQDCHHRICFACLAQRVQYANQQNEVPNCAHSQCANRLTRSKMMRIAEKYPNMGNECK</sequence>